<feature type="compositionally biased region" description="Low complexity" evidence="18">
    <location>
        <begin position="1701"/>
        <end position="1710"/>
    </location>
</feature>
<dbReference type="Gene3D" id="1.20.58.530">
    <property type="match status" value="1"/>
</dbReference>
<dbReference type="Proteomes" id="UP000014760">
    <property type="component" value="Unassembled WGS sequence"/>
</dbReference>
<dbReference type="EC" id="2.7.11.1" evidence="3"/>
<dbReference type="PANTHER" id="PTHR46256">
    <property type="entry name" value="AGAP011099-PA"/>
    <property type="match status" value="1"/>
</dbReference>
<keyword evidence="12 17" id="KW-0505">Motor protein</keyword>
<evidence type="ECO:0000256" key="6">
    <source>
        <dbReference type="ARBA" id="ARBA00022679"/>
    </source>
</evidence>
<keyword evidence="22" id="KW-1185">Reference proteome</keyword>
<feature type="compositionally biased region" description="Basic and acidic residues" evidence="18">
    <location>
        <begin position="1230"/>
        <end position="1254"/>
    </location>
</feature>
<dbReference type="SMART" id="SM00015">
    <property type="entry name" value="IQ"/>
    <property type="match status" value="6"/>
</dbReference>
<reference evidence="21" key="3">
    <citation type="submission" date="2015-06" db="UniProtKB">
        <authorList>
            <consortium name="EnsemblMetazoa"/>
        </authorList>
    </citation>
    <scope>IDENTIFICATION</scope>
</reference>
<evidence type="ECO:0000256" key="7">
    <source>
        <dbReference type="ARBA" id="ARBA00022737"/>
    </source>
</evidence>
<dbReference type="GO" id="GO:0030832">
    <property type="term" value="P:regulation of actin filament length"/>
    <property type="evidence" value="ECO:0007669"/>
    <property type="project" value="TreeGrafter"/>
</dbReference>
<evidence type="ECO:0000256" key="13">
    <source>
        <dbReference type="ARBA" id="ARBA00023212"/>
    </source>
</evidence>
<evidence type="ECO:0000256" key="12">
    <source>
        <dbReference type="ARBA" id="ARBA00023175"/>
    </source>
</evidence>
<evidence type="ECO:0000313" key="22">
    <source>
        <dbReference type="Proteomes" id="UP000014760"/>
    </source>
</evidence>
<proteinExistence type="inferred from homology"/>
<dbReference type="InterPro" id="IPR001609">
    <property type="entry name" value="Myosin_head_motor_dom-like"/>
</dbReference>
<dbReference type="Gene3D" id="6.20.240.20">
    <property type="match status" value="1"/>
</dbReference>
<dbReference type="GO" id="GO:0004674">
    <property type="term" value="F:protein serine/threonine kinase activity"/>
    <property type="evidence" value="ECO:0007669"/>
    <property type="project" value="UniProtKB-KW"/>
</dbReference>
<evidence type="ECO:0000313" key="20">
    <source>
        <dbReference type="EMBL" id="ELU11296.1"/>
    </source>
</evidence>
<keyword evidence="6" id="KW-0808">Transferase</keyword>
<keyword evidence="8 17" id="KW-0547">Nucleotide-binding</keyword>
<keyword evidence="7" id="KW-0677">Repeat</keyword>
<evidence type="ECO:0000256" key="11">
    <source>
        <dbReference type="ARBA" id="ARBA00023123"/>
    </source>
</evidence>
<dbReference type="STRING" id="283909.R7V4L1"/>
<dbReference type="GO" id="GO:0005524">
    <property type="term" value="F:ATP binding"/>
    <property type="evidence" value="ECO:0007669"/>
    <property type="project" value="UniProtKB-UniRule"/>
</dbReference>
<dbReference type="InterPro" id="IPR036961">
    <property type="entry name" value="Kinesin_motor_dom_sf"/>
</dbReference>
<dbReference type="PROSITE" id="PS51456">
    <property type="entry name" value="MYOSIN_MOTOR"/>
    <property type="match status" value="1"/>
</dbReference>
<evidence type="ECO:0000256" key="3">
    <source>
        <dbReference type="ARBA" id="ARBA00012513"/>
    </source>
</evidence>
<dbReference type="OrthoDB" id="2914378at2759"/>
<dbReference type="Pfam" id="PF00612">
    <property type="entry name" value="IQ"/>
    <property type="match status" value="5"/>
</dbReference>
<feature type="domain" description="Myosin motor" evidence="19">
    <location>
        <begin position="33"/>
        <end position="799"/>
    </location>
</feature>
<keyword evidence="17" id="KW-0009">Actin-binding</keyword>
<comment type="catalytic activity">
    <reaction evidence="16">
        <text>L-seryl-[protein] + ATP = O-phospho-L-seryl-[protein] + ADP + H(+)</text>
        <dbReference type="Rhea" id="RHEA:17989"/>
        <dbReference type="Rhea" id="RHEA-COMP:9863"/>
        <dbReference type="Rhea" id="RHEA-COMP:11604"/>
        <dbReference type="ChEBI" id="CHEBI:15378"/>
        <dbReference type="ChEBI" id="CHEBI:29999"/>
        <dbReference type="ChEBI" id="CHEBI:30616"/>
        <dbReference type="ChEBI" id="CHEBI:83421"/>
        <dbReference type="ChEBI" id="CHEBI:456216"/>
        <dbReference type="EC" id="2.7.11.1"/>
    </reaction>
</comment>
<dbReference type="GO" id="GO:0042995">
    <property type="term" value="C:cell projection"/>
    <property type="evidence" value="ECO:0007669"/>
    <property type="project" value="UniProtKB-SubCell"/>
</dbReference>
<keyword evidence="14" id="KW-0966">Cell projection</keyword>
<keyword evidence="13" id="KW-0206">Cytoskeleton</keyword>
<dbReference type="Gene3D" id="1.20.5.190">
    <property type="match status" value="3"/>
</dbReference>
<dbReference type="EMBL" id="KB296812">
    <property type="protein sequence ID" value="ELU11296.1"/>
    <property type="molecule type" value="Genomic_DNA"/>
</dbReference>
<feature type="compositionally biased region" description="Low complexity" evidence="18">
    <location>
        <begin position="981"/>
        <end position="995"/>
    </location>
</feature>
<dbReference type="GO" id="GO:0000146">
    <property type="term" value="F:microfilament motor activity"/>
    <property type="evidence" value="ECO:0007669"/>
    <property type="project" value="TreeGrafter"/>
</dbReference>
<evidence type="ECO:0000256" key="15">
    <source>
        <dbReference type="ARBA" id="ARBA00047899"/>
    </source>
</evidence>
<dbReference type="SMART" id="SM00242">
    <property type="entry name" value="MYSc"/>
    <property type="match status" value="1"/>
</dbReference>
<name>R7V4L1_CAPTE</name>
<dbReference type="SUPFAM" id="SSF52540">
    <property type="entry name" value="P-loop containing nucleoside triphosphate hydrolases"/>
    <property type="match status" value="1"/>
</dbReference>
<evidence type="ECO:0000256" key="1">
    <source>
        <dbReference type="ARBA" id="ARBA00004245"/>
    </source>
</evidence>
<evidence type="ECO:0000313" key="21">
    <source>
        <dbReference type="EnsemblMetazoa" id="CapteP226099"/>
    </source>
</evidence>
<dbReference type="FunFam" id="1.20.58.530:FF:000010">
    <property type="entry name" value="Myosin IIIA"/>
    <property type="match status" value="1"/>
</dbReference>
<evidence type="ECO:0000256" key="10">
    <source>
        <dbReference type="ARBA" id="ARBA00022840"/>
    </source>
</evidence>
<dbReference type="GO" id="GO:0003779">
    <property type="term" value="F:actin binding"/>
    <property type="evidence" value="ECO:0007669"/>
    <property type="project" value="UniProtKB-KW"/>
</dbReference>
<evidence type="ECO:0000256" key="8">
    <source>
        <dbReference type="ARBA" id="ARBA00022741"/>
    </source>
</evidence>
<comment type="catalytic activity">
    <reaction evidence="15">
        <text>L-threonyl-[protein] + ATP = O-phospho-L-threonyl-[protein] + ADP + H(+)</text>
        <dbReference type="Rhea" id="RHEA:46608"/>
        <dbReference type="Rhea" id="RHEA-COMP:11060"/>
        <dbReference type="Rhea" id="RHEA-COMP:11605"/>
        <dbReference type="ChEBI" id="CHEBI:15378"/>
        <dbReference type="ChEBI" id="CHEBI:30013"/>
        <dbReference type="ChEBI" id="CHEBI:30616"/>
        <dbReference type="ChEBI" id="CHEBI:61977"/>
        <dbReference type="ChEBI" id="CHEBI:456216"/>
        <dbReference type="EC" id="2.7.11.1"/>
    </reaction>
</comment>
<feature type="compositionally biased region" description="Basic residues" evidence="18">
    <location>
        <begin position="1754"/>
        <end position="1768"/>
    </location>
</feature>
<dbReference type="EMBL" id="AMQN01005790">
    <property type="status" value="NOT_ANNOTATED_CDS"/>
    <property type="molecule type" value="Genomic_DNA"/>
</dbReference>
<keyword evidence="5" id="KW-0723">Serine/threonine-protein kinase</keyword>
<feature type="region of interest" description="Disordered" evidence="18">
    <location>
        <begin position="967"/>
        <end position="1001"/>
    </location>
</feature>
<evidence type="ECO:0000256" key="4">
    <source>
        <dbReference type="ARBA" id="ARBA00022490"/>
    </source>
</evidence>
<comment type="similarity">
    <text evidence="17">Belongs to the TRAFAC class myosin-kinesin ATPase superfamily. Myosin family.</text>
</comment>
<dbReference type="PANTHER" id="PTHR46256:SF3">
    <property type="entry name" value="MYOSIN MOTOR DOMAIN-CONTAINING PROTEIN"/>
    <property type="match status" value="1"/>
</dbReference>
<dbReference type="InterPro" id="IPR027417">
    <property type="entry name" value="P-loop_NTPase"/>
</dbReference>
<keyword evidence="11 17" id="KW-0518">Myosin</keyword>
<reference evidence="20 22" key="2">
    <citation type="journal article" date="2013" name="Nature">
        <title>Insights into bilaterian evolution from three spiralian genomes.</title>
        <authorList>
            <person name="Simakov O."/>
            <person name="Marletaz F."/>
            <person name="Cho S.J."/>
            <person name="Edsinger-Gonzales E."/>
            <person name="Havlak P."/>
            <person name="Hellsten U."/>
            <person name="Kuo D.H."/>
            <person name="Larsson T."/>
            <person name="Lv J."/>
            <person name="Arendt D."/>
            <person name="Savage R."/>
            <person name="Osoegawa K."/>
            <person name="de Jong P."/>
            <person name="Grimwood J."/>
            <person name="Chapman J.A."/>
            <person name="Shapiro H."/>
            <person name="Aerts A."/>
            <person name="Otillar R.P."/>
            <person name="Terry A.Y."/>
            <person name="Boore J.L."/>
            <person name="Grigoriev I.V."/>
            <person name="Lindberg D.R."/>
            <person name="Seaver E.C."/>
            <person name="Weisblat D.A."/>
            <person name="Putnam N.H."/>
            <person name="Rokhsar D.S."/>
        </authorList>
    </citation>
    <scope>NUCLEOTIDE SEQUENCE</scope>
    <source>
        <strain evidence="20 22">I ESC-2004</strain>
    </source>
</reference>
<evidence type="ECO:0000256" key="16">
    <source>
        <dbReference type="ARBA" id="ARBA00048679"/>
    </source>
</evidence>
<keyword evidence="10 17" id="KW-0067">ATP-binding</keyword>
<evidence type="ECO:0000256" key="9">
    <source>
        <dbReference type="ARBA" id="ARBA00022777"/>
    </source>
</evidence>
<evidence type="ECO:0000259" key="19">
    <source>
        <dbReference type="PROSITE" id="PS51456"/>
    </source>
</evidence>
<dbReference type="GO" id="GO:0016459">
    <property type="term" value="C:myosin complex"/>
    <property type="evidence" value="ECO:0007669"/>
    <property type="project" value="UniProtKB-KW"/>
</dbReference>
<keyword evidence="9" id="KW-0418">Kinase</keyword>
<evidence type="ECO:0000256" key="17">
    <source>
        <dbReference type="PROSITE-ProRule" id="PRU00782"/>
    </source>
</evidence>
<evidence type="ECO:0000256" key="14">
    <source>
        <dbReference type="ARBA" id="ARBA00023273"/>
    </source>
</evidence>
<evidence type="ECO:0000256" key="5">
    <source>
        <dbReference type="ARBA" id="ARBA00022527"/>
    </source>
</evidence>
<feature type="compositionally biased region" description="Basic and acidic residues" evidence="18">
    <location>
        <begin position="1654"/>
        <end position="1670"/>
    </location>
</feature>
<dbReference type="Pfam" id="PF00063">
    <property type="entry name" value="Myosin_head"/>
    <property type="match status" value="1"/>
</dbReference>
<feature type="compositionally biased region" description="Basic and acidic residues" evidence="18">
    <location>
        <begin position="1727"/>
        <end position="1743"/>
    </location>
</feature>
<feature type="region of interest" description="Disordered" evidence="18">
    <location>
        <begin position="1645"/>
        <end position="1768"/>
    </location>
</feature>
<reference evidence="22" key="1">
    <citation type="submission" date="2012-12" db="EMBL/GenBank/DDBJ databases">
        <authorList>
            <person name="Hellsten U."/>
            <person name="Grimwood J."/>
            <person name="Chapman J.A."/>
            <person name="Shapiro H."/>
            <person name="Aerts A."/>
            <person name="Otillar R.P."/>
            <person name="Terry A.Y."/>
            <person name="Boore J.L."/>
            <person name="Simakov O."/>
            <person name="Marletaz F."/>
            <person name="Cho S.-J."/>
            <person name="Edsinger-Gonzales E."/>
            <person name="Havlak P."/>
            <person name="Kuo D.-H."/>
            <person name="Larsson T."/>
            <person name="Lv J."/>
            <person name="Arendt D."/>
            <person name="Savage R."/>
            <person name="Osoegawa K."/>
            <person name="de Jong P."/>
            <person name="Lindberg D.R."/>
            <person name="Seaver E.C."/>
            <person name="Weisblat D.A."/>
            <person name="Putnam N.H."/>
            <person name="Grigoriev I.V."/>
            <person name="Rokhsar D.S."/>
        </authorList>
    </citation>
    <scope>NUCLEOTIDE SEQUENCE</scope>
    <source>
        <strain evidence="22">I ESC-2004</strain>
    </source>
</reference>
<comment type="subcellular location">
    <subcellularLocation>
        <location evidence="2">Cell projection</location>
    </subcellularLocation>
    <subcellularLocation>
        <location evidence="1">Cytoplasm</location>
        <location evidence="1">Cytoskeleton</location>
    </subcellularLocation>
</comment>
<dbReference type="PROSITE" id="PS50096">
    <property type="entry name" value="IQ"/>
    <property type="match status" value="5"/>
</dbReference>
<sequence length="1768" mass="200504">MMQAMGLVLHEPYVTTKHGQLRSKRKANTDPISAVDDLATLENLEEDVIVDQLAERYERSEVYTFMGDILLAVNPFTPLKIYTNQHSKLYRNCCKADNPPHIFAIADQCYQSLVHNRHNQCIVISGESGAGKTQSANYIIQQLTQLGRAANRTLENRILQVNPLVEAFGNARTVINDNSSRFGKYLEMTFTGNGKVTGSRLSEYLLEKSRVVHQAEDERNFHVFYYIHDGLAQEDKLGRYHLNNPRGFRYLNEAEIGKDSANNAKSSRQCNPALRRLDSNLRTKYLICDLANQNNCVVVSCYHKCGKIVSCMTLISLFPSMRCKQEEVNAIYSILAAILHLGNLEFSESESKHNTVSAVKNTHIIDICEWTPKAFTQLHHSDSYSVADLLGIDGKELTEALTTSGMVARGETIIRHYSTAEAVNVRDAMAKAMYGRLFSWIVNKTNTLLKPAKSMSQDDEDATIGILDIFGFENFQVNSFEQLCINIANEQIQYYFNQHIFAWEQQEYKNEGINVGEISFVDNRLVLDMFLAKPVGLLALLDEESNFPKATDVTLVEKFGQNLRSQFFSRPRSQALTFAVDHYAGKVEYDATGFLEKNRDRLASEMISVMRLSQISLVRSLFNSHITKTGNLAYNSLGSGANSANSSTGSSVSIRSASNGTSSSQSRTQQTIATYFRYSLMDLLSKMVAGTPHFVRCIRPNVENSPGFFDKEKVMLQLRYTGVLETTKIRRQGFSHRIAFSEFLRRYYILGFNFNEKVRVNKESCELLLERIGLENWALGKTKVFLKYYHIEQLQRKFVDQQRRVVLAQAVMRMWLAKRRFRKHKEKRLKAALIIQKYARGWLVRRKYRIHDRARAALLIQRTVKGFLTRRRYRPELLRRHSAIVALQAAARGFVQRRRYAKLHEESLRRVVKLQSVFRGQMARQNVRLMRMAMEDKYCSAAVTLQKYFRMWKAQANLVNMQLQMINGSDQPLPEPEDSQSETSEAPSETPSERSLPPDISLQRKEKIVKMFSTKSSAFDRNAATYYDALNNASIGTKESRKGKLKRLMTAEGLDYYDNIVAEMNKANDIKTSSTSSQKASTSDDSDDYDFYYKFDSKSERDSTRDSTLGSVTNDDSLSDSIDGIFYWHIPEMFNDQSLDDEDDYVMPQHFLVPSVPHLSTFKPKNPEARNSVALLIKGFEKTESNQPAEQPKSSSAAKAKLSRQMSKIRVGAGLGKTSHPNSNLLVKQGSEDDLGHNKSDHSLSAHPPPDVRDDMFRSAMATTAASKFLANRPSGGIDASPDLYKSDSEQSLAWDSILEQARQKALAPDAVQRDLDLASDLGTGTPSSLMDSDTEDITEEDDYFLSSESTEYSDPTLSSSLLSSETYSSPSQWALATDADTESVYETPGSWCYESFGPVQKLPPKQSRNYQLPWRPNNACQRAVVPTTNNPSSTPPGFPQHTCNCPACQYTSWLQALSSADHDFSKTAAPDYYQFPPSHAAPRAPDIRVQQPSTQNLMTSLPKEHFNPLYQNKQNLVRPVPPWKAFYPPTPPIPKNSPDYQTIPAPPRGPAPTPPGFKRNIFRPLPRKPQKSVRFSGCDDVFIRPPSLIDEDDDDDDKENTTEIEIIHRIEDDELVYREELIEEQDEMKEQMILHLELQRKNSVSARFKKREKAQQEQEQMETRWRQIQEEDGAELEEGAYRKILSRGPSLDAPTPPAKAPLSPSPLTANTPSDIIPGPSYLKVLRRTDIDPEKLEKPKDETSSVNQVDFRSVLKKKEKSRFRNKPS</sequence>
<dbReference type="HOGENOM" id="CLU_238906_0_0_1"/>
<dbReference type="InterPro" id="IPR052409">
    <property type="entry name" value="Myosin-III_kinase_activity"/>
</dbReference>
<gene>
    <name evidence="20" type="ORF">CAPTEDRAFT_226099</name>
</gene>
<feature type="region of interest" description="Disordered" evidence="18">
    <location>
        <begin position="1319"/>
        <end position="1338"/>
    </location>
</feature>
<feature type="region of interest" description="Actin-binding" evidence="17">
    <location>
        <begin position="680"/>
        <end position="702"/>
    </location>
</feature>
<evidence type="ECO:0000256" key="2">
    <source>
        <dbReference type="ARBA" id="ARBA00004316"/>
    </source>
</evidence>
<feature type="region of interest" description="Disordered" evidence="18">
    <location>
        <begin position="1183"/>
        <end position="1254"/>
    </location>
</feature>
<dbReference type="Gene3D" id="3.40.850.10">
    <property type="entry name" value="Kinesin motor domain"/>
    <property type="match status" value="2"/>
</dbReference>
<dbReference type="Gene3D" id="1.20.120.720">
    <property type="entry name" value="Myosin VI head, motor domain, U50 subdomain"/>
    <property type="match status" value="1"/>
</dbReference>
<protein>
    <recommendedName>
        <fullName evidence="3">non-specific serine/threonine protein kinase</fullName>
        <ecNumber evidence="3">2.7.11.1</ecNumber>
    </recommendedName>
</protein>
<accession>R7V4L1</accession>
<feature type="binding site" evidence="17">
    <location>
        <begin position="126"/>
        <end position="133"/>
    </location>
    <ligand>
        <name>ATP</name>
        <dbReference type="ChEBI" id="CHEBI:30616"/>
    </ligand>
</feature>
<keyword evidence="4" id="KW-0963">Cytoplasm</keyword>
<dbReference type="EnsemblMetazoa" id="CapteT226099">
    <property type="protein sequence ID" value="CapteP226099"/>
    <property type="gene ID" value="CapteG226099"/>
</dbReference>
<feature type="region of interest" description="Disordered" evidence="18">
    <location>
        <begin position="644"/>
        <end position="665"/>
    </location>
</feature>
<evidence type="ECO:0000256" key="18">
    <source>
        <dbReference type="SAM" id="MobiDB-lite"/>
    </source>
</evidence>
<organism evidence="20">
    <name type="scientific">Capitella teleta</name>
    <name type="common">Polychaete worm</name>
    <dbReference type="NCBI Taxonomy" id="283909"/>
    <lineage>
        <taxon>Eukaryota</taxon>
        <taxon>Metazoa</taxon>
        <taxon>Spiralia</taxon>
        <taxon>Lophotrochozoa</taxon>
        <taxon>Annelida</taxon>
        <taxon>Polychaeta</taxon>
        <taxon>Sedentaria</taxon>
        <taxon>Scolecida</taxon>
        <taxon>Capitellidae</taxon>
        <taxon>Capitella</taxon>
    </lineage>
</organism>
<dbReference type="PRINTS" id="PR00193">
    <property type="entry name" value="MYOSINHEAVY"/>
</dbReference>
<dbReference type="EMBL" id="AMQN01005791">
    <property type="status" value="NOT_ANNOTATED_CDS"/>
    <property type="molecule type" value="Genomic_DNA"/>
</dbReference>
<dbReference type="InterPro" id="IPR000048">
    <property type="entry name" value="IQ_motif_EF-hand-BS"/>
</dbReference>